<protein>
    <submittedName>
        <fullName evidence="3">Uncharacterized protein</fullName>
    </submittedName>
</protein>
<feature type="region of interest" description="Disordered" evidence="2">
    <location>
        <begin position="102"/>
        <end position="124"/>
    </location>
</feature>
<evidence type="ECO:0000256" key="2">
    <source>
        <dbReference type="SAM" id="MobiDB-lite"/>
    </source>
</evidence>
<organism evidence="3 4">
    <name type="scientific">Collybiopsis luxurians FD-317 M1</name>
    <dbReference type="NCBI Taxonomy" id="944289"/>
    <lineage>
        <taxon>Eukaryota</taxon>
        <taxon>Fungi</taxon>
        <taxon>Dikarya</taxon>
        <taxon>Basidiomycota</taxon>
        <taxon>Agaricomycotina</taxon>
        <taxon>Agaricomycetes</taxon>
        <taxon>Agaricomycetidae</taxon>
        <taxon>Agaricales</taxon>
        <taxon>Marasmiineae</taxon>
        <taxon>Omphalotaceae</taxon>
        <taxon>Collybiopsis</taxon>
        <taxon>Collybiopsis luxurians</taxon>
    </lineage>
</organism>
<feature type="coiled-coil region" evidence="1">
    <location>
        <begin position="9"/>
        <end position="39"/>
    </location>
</feature>
<reference evidence="3 4" key="1">
    <citation type="submission" date="2014-04" db="EMBL/GenBank/DDBJ databases">
        <title>Evolutionary Origins and Diversification of the Mycorrhizal Mutualists.</title>
        <authorList>
            <consortium name="DOE Joint Genome Institute"/>
            <consortium name="Mycorrhizal Genomics Consortium"/>
            <person name="Kohler A."/>
            <person name="Kuo A."/>
            <person name="Nagy L.G."/>
            <person name="Floudas D."/>
            <person name="Copeland A."/>
            <person name="Barry K.W."/>
            <person name="Cichocki N."/>
            <person name="Veneault-Fourrey C."/>
            <person name="LaButti K."/>
            <person name="Lindquist E.A."/>
            <person name="Lipzen A."/>
            <person name="Lundell T."/>
            <person name="Morin E."/>
            <person name="Murat C."/>
            <person name="Riley R."/>
            <person name="Ohm R."/>
            <person name="Sun H."/>
            <person name="Tunlid A."/>
            <person name="Henrissat B."/>
            <person name="Grigoriev I.V."/>
            <person name="Hibbett D.S."/>
            <person name="Martin F."/>
        </authorList>
    </citation>
    <scope>NUCLEOTIDE SEQUENCE [LARGE SCALE GENOMIC DNA]</scope>
    <source>
        <strain evidence="3 4">FD-317 M1</strain>
    </source>
</reference>
<dbReference type="PANTHER" id="PTHR23159">
    <property type="entry name" value="CENTROSOMAL PROTEIN 2"/>
    <property type="match status" value="1"/>
</dbReference>
<dbReference type="OrthoDB" id="2956697at2759"/>
<dbReference type="AlphaFoldDB" id="A0A0D0C9R3"/>
<keyword evidence="4" id="KW-1185">Reference proteome</keyword>
<feature type="region of interest" description="Disordered" evidence="2">
    <location>
        <begin position="384"/>
        <end position="445"/>
    </location>
</feature>
<name>A0A0D0C9R3_9AGAR</name>
<evidence type="ECO:0000313" key="3">
    <source>
        <dbReference type="EMBL" id="KIK51493.1"/>
    </source>
</evidence>
<gene>
    <name evidence="3" type="ORF">GYMLUDRAFT_252014</name>
</gene>
<dbReference type="PANTHER" id="PTHR23159:SF31">
    <property type="entry name" value="CENTROSOME-ASSOCIATED PROTEIN CEP250 ISOFORM X1"/>
    <property type="match status" value="1"/>
</dbReference>
<feature type="compositionally biased region" description="Polar residues" evidence="2">
    <location>
        <begin position="112"/>
        <end position="124"/>
    </location>
</feature>
<accession>A0A0D0C9R3</accession>
<evidence type="ECO:0000313" key="4">
    <source>
        <dbReference type="Proteomes" id="UP000053593"/>
    </source>
</evidence>
<proteinExistence type="predicted"/>
<dbReference type="EMBL" id="KN834862">
    <property type="protein sequence ID" value="KIK51493.1"/>
    <property type="molecule type" value="Genomic_DNA"/>
</dbReference>
<evidence type="ECO:0000256" key="1">
    <source>
        <dbReference type="SAM" id="Coils"/>
    </source>
</evidence>
<sequence length="445" mass="50241">MIPVLTKALQDTQNHVTKLEQELQAAKTFETENAILRKRITELQGGLTVKKEENVDSTIALFDTGVGRAKESSELTKIKVELKEEQEKTQHLQTELQELQEENRRLRTEQQKSQQKQGELTGTNDELRANIGALQEKYNNAKMKRKETRREMQELQGKIKSLERLFADAQAQESQPTTMLAKIQTRLQYLPLIPSTTRRLVNGPRLNSNVDILSYLKLAAPKIQWSEKHFFFFPRSISMHCGSNQHYLTCSPVTETIPGTEFVVRSPYECLDGQAREFFTTRAGFATYAGIYKCLRMDEFTPNGMALPTGLPAKSVAYEASLENAKKPKPGFPSQHDLQKMYESGKLKVEFTIFQCIGYNQSLADSLIQYDKNQERGWKRSWEDAVGPQAGPVDSPNNAVKIKKIASPEPPSTKRRKTGGESVEKVAASDPDSDAEDTTSESDED</sequence>
<dbReference type="Proteomes" id="UP000053593">
    <property type="component" value="Unassembled WGS sequence"/>
</dbReference>
<dbReference type="HOGENOM" id="CLU_615475_0_0_1"/>
<feature type="compositionally biased region" description="Acidic residues" evidence="2">
    <location>
        <begin position="431"/>
        <end position="445"/>
    </location>
</feature>
<keyword evidence="1" id="KW-0175">Coiled coil</keyword>